<dbReference type="Proteomes" id="UP000218542">
    <property type="component" value="Unassembled WGS sequence"/>
</dbReference>
<organism evidence="1 2">
    <name type="scientific">Candidatus Scalindua japonica</name>
    <dbReference type="NCBI Taxonomy" id="1284222"/>
    <lineage>
        <taxon>Bacteria</taxon>
        <taxon>Pseudomonadati</taxon>
        <taxon>Planctomycetota</taxon>
        <taxon>Candidatus Brocadiia</taxon>
        <taxon>Candidatus Brocadiales</taxon>
        <taxon>Candidatus Scalinduaceae</taxon>
        <taxon>Candidatus Scalindua</taxon>
    </lineage>
</organism>
<comment type="caution">
    <text evidence="1">The sequence shown here is derived from an EMBL/GenBank/DDBJ whole genome shotgun (WGS) entry which is preliminary data.</text>
</comment>
<proteinExistence type="predicted"/>
<keyword evidence="2" id="KW-1185">Reference proteome</keyword>
<accession>A0A286TWY1</accession>
<dbReference type="EMBL" id="BAOS01000011">
    <property type="protein sequence ID" value="GAX60397.1"/>
    <property type="molecule type" value="Genomic_DNA"/>
</dbReference>
<name>A0A286TWY1_9BACT</name>
<gene>
    <name evidence="1" type="ORF">SCALIN_C11_0008</name>
</gene>
<evidence type="ECO:0000313" key="2">
    <source>
        <dbReference type="Proteomes" id="UP000218542"/>
    </source>
</evidence>
<dbReference type="AlphaFoldDB" id="A0A286TWY1"/>
<sequence length="79" mass="9693">MRRLLDEMAQGDLRSQVSRLRNKDEFKQLFVDIINVKESWRKQIQELQSVCRELDDEKYQELHFTRIKEIAYSFKTEIE</sequence>
<reference evidence="2" key="1">
    <citation type="journal article" date="2017" name="Environ. Microbiol. Rep.">
        <title>Genetic Diversity of Marine Anaerobic Ammonium-Oxidizing Bacteria as Revealed by Genomic and Proteomic Analyses of 'Candidatus Scalindua japonica'.</title>
        <authorList>
            <person name="Oshiki M."/>
            <person name="Mizuto K."/>
            <person name="Kimura Z."/>
            <person name="Kindaichi T."/>
            <person name="Satoh H."/>
            <person name="Okabe S."/>
        </authorList>
    </citation>
    <scope>NUCLEOTIDE SEQUENCE [LARGE SCALE GENOMIC DNA]</scope>
    <source>
        <strain evidence="2">husup-a2</strain>
    </source>
</reference>
<protein>
    <submittedName>
        <fullName evidence="1">Site-specific recombinase, DNA invertase Pin homologs</fullName>
    </submittedName>
</protein>
<evidence type="ECO:0000313" key="1">
    <source>
        <dbReference type="EMBL" id="GAX60397.1"/>
    </source>
</evidence>